<accession>A0A6J5L9H6</accession>
<proteinExistence type="predicted"/>
<protein>
    <submittedName>
        <fullName evidence="1">Uncharacterized protein</fullName>
    </submittedName>
</protein>
<reference evidence="1" key="1">
    <citation type="submission" date="2020-04" db="EMBL/GenBank/DDBJ databases">
        <authorList>
            <person name="Chiriac C."/>
            <person name="Salcher M."/>
            <person name="Ghai R."/>
            <person name="Kavagutti S V."/>
        </authorList>
    </citation>
    <scope>NUCLEOTIDE SEQUENCE</scope>
</reference>
<dbReference type="NCBIfam" id="NF041728">
    <property type="entry name" value="BPSL0761_fam"/>
    <property type="match status" value="1"/>
</dbReference>
<sequence>MTMPHERYRAILKTEQFLRELLVDPDTTTAIKESARWCLRHYPSRFDLDTLSRAAPDVLQSEFKLRSSGPTETWN</sequence>
<organism evidence="1">
    <name type="scientific">uncultured Caudovirales phage</name>
    <dbReference type="NCBI Taxonomy" id="2100421"/>
    <lineage>
        <taxon>Viruses</taxon>
        <taxon>Duplodnaviria</taxon>
        <taxon>Heunggongvirae</taxon>
        <taxon>Uroviricota</taxon>
        <taxon>Caudoviricetes</taxon>
        <taxon>Peduoviridae</taxon>
        <taxon>Maltschvirus</taxon>
        <taxon>Maltschvirus maltsch</taxon>
    </lineage>
</organism>
<dbReference type="EMBL" id="LR796237">
    <property type="protein sequence ID" value="CAB4129973.1"/>
    <property type="molecule type" value="Genomic_DNA"/>
</dbReference>
<dbReference type="InterPro" id="IPR049723">
    <property type="entry name" value="BPSL0761-like"/>
</dbReference>
<name>A0A6J5L9H6_9CAUD</name>
<gene>
    <name evidence="1" type="ORF">UFOVP116_206</name>
</gene>
<evidence type="ECO:0000313" key="1">
    <source>
        <dbReference type="EMBL" id="CAB4129973.1"/>
    </source>
</evidence>